<keyword evidence="7" id="KW-1133">Transmembrane helix</keyword>
<dbReference type="CDD" id="cd17546">
    <property type="entry name" value="REC_hyHK_CKI1_RcsC-like"/>
    <property type="match status" value="1"/>
</dbReference>
<evidence type="ECO:0000256" key="1">
    <source>
        <dbReference type="ARBA" id="ARBA00000085"/>
    </source>
</evidence>
<dbReference type="InterPro" id="IPR003661">
    <property type="entry name" value="HisK_dim/P_dom"/>
</dbReference>
<accession>A0AA42BQ55</accession>
<sequence>MKKIIFLYTCLVIISVLLFSNTPMQLMHWGYLSGLLCIIALCIYFSLTRHKKYLTDLATHALQVENINQISKRKQFFISKISHDLRTPLHGINGLIELLGKEKLSESGQVYLDKLKIGSKALLEVISGVIELNRPDDSDITVEKEPLDLSQLSEELVQLYSTNCYLKNIQLSLFIEPSIYNKIYFLDRNKINQILTNLLSNAIKFTDSGEVTLWLKESPLDDTACKITFMITDTGTGIPEENLPFLTQPYYQVSEIQENRIKGAGLGLNICLTLLKSMRSSLSITSKVGVGSQFSFSLTADTTSKLHIPTVEMKDHKKIVLLSPKSVTTENIINFLAFWSIDSEYLESEAIDDLTLPVDLLIIQGFTENQLTKLIPRVRSMAISSIHILLDIDTKAIEQQFSDIHLHYHYGYFSASVLHNILNDADVVVQHLSNSHPQIDYLTLLKECTAEHDSAMLVVDDNEINQLVLSEMLHEVGITKIDVANNGQEAVDFAQQNDYDVIWMDLMMPIMDGLEATQKILEQQPNTVIYGLSATTEIEHLEKCKQVGMQTLFAKPLNKADLHSLLLAYFEDAKYPSDHVQNMDLAQFFNQQKTIKILIHSIDNKTIYKLNRYFSQQKNVLISYFYAPQSIIYHCQVEAFDLLLVDINDSQLPISAFMHEYSVKRQKTPIILVNAGQKIYLDKSNEKVHCLPLNFTALDIQKILLRLKEENTMVYQHKPTLPIRDHRHG</sequence>
<organism evidence="10 11">
    <name type="scientific">Opacimonas viscosa</name>
    <dbReference type="NCBI Taxonomy" id="2961944"/>
    <lineage>
        <taxon>Bacteria</taxon>
        <taxon>Pseudomonadati</taxon>
        <taxon>Pseudomonadota</taxon>
        <taxon>Gammaproteobacteria</taxon>
        <taxon>Alteromonadales</taxon>
        <taxon>Alteromonadaceae</taxon>
        <taxon>Opacimonas</taxon>
    </lineage>
</organism>
<name>A0AA42BQ55_9ALTE</name>
<dbReference type="EC" id="2.7.13.3" evidence="2"/>
<dbReference type="PROSITE" id="PS50109">
    <property type="entry name" value="HIS_KIN"/>
    <property type="match status" value="1"/>
</dbReference>
<dbReference type="GO" id="GO:0000155">
    <property type="term" value="F:phosphorelay sensor kinase activity"/>
    <property type="evidence" value="ECO:0007669"/>
    <property type="project" value="InterPro"/>
</dbReference>
<dbReference type="PRINTS" id="PR00344">
    <property type="entry name" value="BCTRLSENSOR"/>
</dbReference>
<dbReference type="InterPro" id="IPR036097">
    <property type="entry name" value="HisK_dim/P_sf"/>
</dbReference>
<keyword evidence="5" id="KW-0418">Kinase</keyword>
<comment type="catalytic activity">
    <reaction evidence="1">
        <text>ATP + protein L-histidine = ADP + protein N-phospho-L-histidine.</text>
        <dbReference type="EC" id="2.7.13.3"/>
    </reaction>
</comment>
<feature type="transmembrane region" description="Helical" evidence="7">
    <location>
        <begin position="29"/>
        <end position="47"/>
    </location>
</feature>
<dbReference type="PANTHER" id="PTHR43047">
    <property type="entry name" value="TWO-COMPONENT HISTIDINE PROTEIN KINASE"/>
    <property type="match status" value="1"/>
</dbReference>
<dbReference type="InterPro" id="IPR005467">
    <property type="entry name" value="His_kinase_dom"/>
</dbReference>
<dbReference type="SMART" id="SM00388">
    <property type="entry name" value="HisKA"/>
    <property type="match status" value="1"/>
</dbReference>
<dbReference type="InterPro" id="IPR011006">
    <property type="entry name" value="CheY-like_superfamily"/>
</dbReference>
<comment type="caution">
    <text evidence="10">The sequence shown here is derived from an EMBL/GenBank/DDBJ whole genome shotgun (WGS) entry which is preliminary data.</text>
</comment>
<evidence type="ECO:0000256" key="7">
    <source>
        <dbReference type="SAM" id="Phobius"/>
    </source>
</evidence>
<evidence type="ECO:0000256" key="6">
    <source>
        <dbReference type="PROSITE-ProRule" id="PRU00169"/>
    </source>
</evidence>
<dbReference type="CDD" id="cd00082">
    <property type="entry name" value="HisKA"/>
    <property type="match status" value="1"/>
</dbReference>
<dbReference type="InterPro" id="IPR004358">
    <property type="entry name" value="Sig_transdc_His_kin-like_C"/>
</dbReference>
<evidence type="ECO:0000259" key="8">
    <source>
        <dbReference type="PROSITE" id="PS50109"/>
    </source>
</evidence>
<dbReference type="PROSITE" id="PS50110">
    <property type="entry name" value="RESPONSE_REGULATORY"/>
    <property type="match status" value="1"/>
</dbReference>
<evidence type="ECO:0000256" key="5">
    <source>
        <dbReference type="ARBA" id="ARBA00022777"/>
    </source>
</evidence>
<evidence type="ECO:0000313" key="11">
    <source>
        <dbReference type="Proteomes" id="UP001165413"/>
    </source>
</evidence>
<protein>
    <recommendedName>
        <fullName evidence="2">histidine kinase</fullName>
        <ecNumber evidence="2">2.7.13.3</ecNumber>
    </recommendedName>
</protein>
<dbReference type="SUPFAM" id="SSF47384">
    <property type="entry name" value="Homodimeric domain of signal transducing histidine kinase"/>
    <property type="match status" value="1"/>
</dbReference>
<dbReference type="GO" id="GO:0009927">
    <property type="term" value="F:histidine phosphotransfer kinase activity"/>
    <property type="evidence" value="ECO:0007669"/>
    <property type="project" value="TreeGrafter"/>
</dbReference>
<feature type="modified residue" description="4-aspartylphosphate" evidence="6">
    <location>
        <position position="505"/>
    </location>
</feature>
<feature type="domain" description="Response regulatory" evidence="9">
    <location>
        <begin position="455"/>
        <end position="570"/>
    </location>
</feature>
<proteinExistence type="predicted"/>
<dbReference type="Pfam" id="PF00512">
    <property type="entry name" value="HisKA"/>
    <property type="match status" value="1"/>
</dbReference>
<feature type="domain" description="Histidine kinase" evidence="8">
    <location>
        <begin position="80"/>
        <end position="302"/>
    </location>
</feature>
<evidence type="ECO:0000259" key="9">
    <source>
        <dbReference type="PROSITE" id="PS50110"/>
    </source>
</evidence>
<dbReference type="GO" id="GO:0005886">
    <property type="term" value="C:plasma membrane"/>
    <property type="evidence" value="ECO:0007669"/>
    <property type="project" value="TreeGrafter"/>
</dbReference>
<dbReference type="Pfam" id="PF00072">
    <property type="entry name" value="Response_reg"/>
    <property type="match status" value="1"/>
</dbReference>
<gene>
    <name evidence="10" type="ORF">NLF92_09420</name>
</gene>
<dbReference type="SUPFAM" id="SSF52172">
    <property type="entry name" value="CheY-like"/>
    <property type="match status" value="1"/>
</dbReference>
<keyword evidence="7" id="KW-0472">Membrane</keyword>
<dbReference type="InterPro" id="IPR036890">
    <property type="entry name" value="HATPase_C_sf"/>
</dbReference>
<dbReference type="Pfam" id="PF02518">
    <property type="entry name" value="HATPase_c"/>
    <property type="match status" value="1"/>
</dbReference>
<dbReference type="InterPro" id="IPR001789">
    <property type="entry name" value="Sig_transdc_resp-reg_receiver"/>
</dbReference>
<dbReference type="EMBL" id="JANATA010000016">
    <property type="protein sequence ID" value="MCP3429161.1"/>
    <property type="molecule type" value="Genomic_DNA"/>
</dbReference>
<dbReference type="SMART" id="SM00387">
    <property type="entry name" value="HATPase_c"/>
    <property type="match status" value="1"/>
</dbReference>
<dbReference type="SUPFAM" id="SSF55874">
    <property type="entry name" value="ATPase domain of HSP90 chaperone/DNA topoisomerase II/histidine kinase"/>
    <property type="match status" value="1"/>
</dbReference>
<dbReference type="Gene3D" id="1.10.287.130">
    <property type="match status" value="1"/>
</dbReference>
<evidence type="ECO:0000256" key="3">
    <source>
        <dbReference type="ARBA" id="ARBA00022553"/>
    </source>
</evidence>
<dbReference type="Gene3D" id="3.30.565.10">
    <property type="entry name" value="Histidine kinase-like ATPase, C-terminal domain"/>
    <property type="match status" value="1"/>
</dbReference>
<dbReference type="InterPro" id="IPR003594">
    <property type="entry name" value="HATPase_dom"/>
</dbReference>
<reference evidence="10" key="1">
    <citation type="submission" date="2022-07" db="EMBL/GenBank/DDBJ databases">
        <title>Characterization of the Novel Bacterium Alteromonas immobilis LMIT006 and Alteromonas gregis LMIT007.</title>
        <authorList>
            <person name="Lin X."/>
        </authorList>
    </citation>
    <scope>NUCLEOTIDE SEQUENCE</scope>
    <source>
        <strain evidence="10">LMIT007</strain>
    </source>
</reference>
<dbReference type="Proteomes" id="UP001165413">
    <property type="component" value="Unassembled WGS sequence"/>
</dbReference>
<keyword evidence="11" id="KW-1185">Reference proteome</keyword>
<dbReference type="PANTHER" id="PTHR43047:SF72">
    <property type="entry name" value="OSMOSENSING HISTIDINE PROTEIN KINASE SLN1"/>
    <property type="match status" value="1"/>
</dbReference>
<dbReference type="Gene3D" id="3.40.50.2300">
    <property type="match status" value="1"/>
</dbReference>
<keyword evidence="4" id="KW-0808">Transferase</keyword>
<evidence type="ECO:0000256" key="2">
    <source>
        <dbReference type="ARBA" id="ARBA00012438"/>
    </source>
</evidence>
<keyword evidence="7" id="KW-0812">Transmembrane</keyword>
<evidence type="ECO:0000256" key="4">
    <source>
        <dbReference type="ARBA" id="ARBA00022679"/>
    </source>
</evidence>
<dbReference type="SMART" id="SM00448">
    <property type="entry name" value="REC"/>
    <property type="match status" value="1"/>
</dbReference>
<keyword evidence="3 6" id="KW-0597">Phosphoprotein</keyword>
<dbReference type="AlphaFoldDB" id="A0AA42BQ55"/>
<dbReference type="RefSeq" id="WP_254101181.1">
    <property type="nucleotide sequence ID" value="NZ_JANATA010000016.1"/>
</dbReference>
<evidence type="ECO:0000313" key="10">
    <source>
        <dbReference type="EMBL" id="MCP3429161.1"/>
    </source>
</evidence>